<gene>
    <name evidence="1" type="primary">Acey_s0030.g2067</name>
    <name evidence="1" type="ORF">Y032_0030g2067</name>
</gene>
<evidence type="ECO:0000313" key="1">
    <source>
        <dbReference type="EMBL" id="EYC17468.1"/>
    </source>
</evidence>
<dbReference type="Proteomes" id="UP000024635">
    <property type="component" value="Unassembled WGS sequence"/>
</dbReference>
<sequence length="127" mass="14140">MAQSRNPSIFFEKQAPARACRGVEAKTKPPLKIQDFTKPPLNLIAMEVTTKCSRIRFHLQKTTRNHDTTEAVVIVTPTEAVVIVIGVRPTGERKHVPILVGIHRVGFRRASICILIYCPIGPVFDAL</sequence>
<keyword evidence="2" id="KW-1185">Reference proteome</keyword>
<evidence type="ECO:0000313" key="2">
    <source>
        <dbReference type="Proteomes" id="UP000024635"/>
    </source>
</evidence>
<accession>A0A016USL7</accession>
<protein>
    <submittedName>
        <fullName evidence="1">Uncharacterized protein</fullName>
    </submittedName>
</protein>
<name>A0A016USL7_9BILA</name>
<comment type="caution">
    <text evidence="1">The sequence shown here is derived from an EMBL/GenBank/DDBJ whole genome shotgun (WGS) entry which is preliminary data.</text>
</comment>
<dbReference type="EMBL" id="JARK01001366">
    <property type="protein sequence ID" value="EYC17468.1"/>
    <property type="molecule type" value="Genomic_DNA"/>
</dbReference>
<reference evidence="2" key="1">
    <citation type="journal article" date="2015" name="Nat. Genet.">
        <title>The genome and transcriptome of the zoonotic hookworm Ancylostoma ceylanicum identify infection-specific gene families.</title>
        <authorList>
            <person name="Schwarz E.M."/>
            <person name="Hu Y."/>
            <person name="Antoshechkin I."/>
            <person name="Miller M.M."/>
            <person name="Sternberg P.W."/>
            <person name="Aroian R.V."/>
        </authorList>
    </citation>
    <scope>NUCLEOTIDE SEQUENCE</scope>
    <source>
        <strain evidence="2">HY135</strain>
    </source>
</reference>
<organism evidence="1 2">
    <name type="scientific">Ancylostoma ceylanicum</name>
    <dbReference type="NCBI Taxonomy" id="53326"/>
    <lineage>
        <taxon>Eukaryota</taxon>
        <taxon>Metazoa</taxon>
        <taxon>Ecdysozoa</taxon>
        <taxon>Nematoda</taxon>
        <taxon>Chromadorea</taxon>
        <taxon>Rhabditida</taxon>
        <taxon>Rhabditina</taxon>
        <taxon>Rhabditomorpha</taxon>
        <taxon>Strongyloidea</taxon>
        <taxon>Ancylostomatidae</taxon>
        <taxon>Ancylostomatinae</taxon>
        <taxon>Ancylostoma</taxon>
    </lineage>
</organism>
<dbReference type="AlphaFoldDB" id="A0A016USL7"/>
<proteinExistence type="predicted"/>